<sequence length="60" mass="6913">MVLCSRWSGSGKSFKSLVRRDDFSLESMFIKFGNRGGTSSYCPWLINKLAGHNFYDSWLQ</sequence>
<organism evidence="1 2">
    <name type="scientific">Kingdonia uniflora</name>
    <dbReference type="NCBI Taxonomy" id="39325"/>
    <lineage>
        <taxon>Eukaryota</taxon>
        <taxon>Viridiplantae</taxon>
        <taxon>Streptophyta</taxon>
        <taxon>Embryophyta</taxon>
        <taxon>Tracheophyta</taxon>
        <taxon>Spermatophyta</taxon>
        <taxon>Magnoliopsida</taxon>
        <taxon>Ranunculales</taxon>
        <taxon>Circaeasteraceae</taxon>
        <taxon>Kingdonia</taxon>
    </lineage>
</organism>
<comment type="caution">
    <text evidence="1">The sequence shown here is derived from an EMBL/GenBank/DDBJ whole genome shotgun (WGS) entry which is preliminary data.</text>
</comment>
<proteinExistence type="predicted"/>
<dbReference type="EMBL" id="JACGCM010001055">
    <property type="protein sequence ID" value="KAF6162234.1"/>
    <property type="molecule type" value="Genomic_DNA"/>
</dbReference>
<accession>A0A7J7N5A4</accession>
<evidence type="ECO:0000313" key="1">
    <source>
        <dbReference type="EMBL" id="KAF6162234.1"/>
    </source>
</evidence>
<gene>
    <name evidence="1" type="ORF">GIB67_008363</name>
</gene>
<dbReference type="AlphaFoldDB" id="A0A7J7N5A4"/>
<protein>
    <submittedName>
        <fullName evidence="1">Uncharacterized protein</fullName>
    </submittedName>
</protein>
<feature type="non-terminal residue" evidence="1">
    <location>
        <position position="60"/>
    </location>
</feature>
<keyword evidence="2" id="KW-1185">Reference proteome</keyword>
<name>A0A7J7N5A4_9MAGN</name>
<evidence type="ECO:0000313" key="2">
    <source>
        <dbReference type="Proteomes" id="UP000541444"/>
    </source>
</evidence>
<dbReference type="Proteomes" id="UP000541444">
    <property type="component" value="Unassembled WGS sequence"/>
</dbReference>
<reference evidence="1 2" key="1">
    <citation type="journal article" date="2020" name="IScience">
        <title>Genome Sequencing of the Endangered Kingdonia uniflora (Circaeasteraceae, Ranunculales) Reveals Potential Mechanisms of Evolutionary Specialization.</title>
        <authorList>
            <person name="Sun Y."/>
            <person name="Deng T."/>
            <person name="Zhang A."/>
            <person name="Moore M.J."/>
            <person name="Landis J.B."/>
            <person name="Lin N."/>
            <person name="Zhang H."/>
            <person name="Zhang X."/>
            <person name="Huang J."/>
            <person name="Zhang X."/>
            <person name="Sun H."/>
            <person name="Wang H."/>
        </authorList>
    </citation>
    <scope>NUCLEOTIDE SEQUENCE [LARGE SCALE GENOMIC DNA]</scope>
    <source>
        <strain evidence="1">TB1705</strain>
        <tissue evidence="1">Leaf</tissue>
    </source>
</reference>